<feature type="transmembrane region" description="Helical" evidence="5">
    <location>
        <begin position="308"/>
        <end position="335"/>
    </location>
</feature>
<protein>
    <submittedName>
        <fullName evidence="7">Aromatic acid/H+ symport family MFS transporter</fullName>
    </submittedName>
</protein>
<keyword evidence="4 5" id="KW-0472">Membrane</keyword>
<dbReference type="PANTHER" id="PTHR23508:SF10">
    <property type="entry name" value="CARBOXYLIC ACID TRANSPORTER PROTEIN HOMOLOG"/>
    <property type="match status" value="1"/>
</dbReference>
<evidence type="ECO:0000259" key="6">
    <source>
        <dbReference type="PROSITE" id="PS50850"/>
    </source>
</evidence>
<evidence type="ECO:0000256" key="5">
    <source>
        <dbReference type="SAM" id="Phobius"/>
    </source>
</evidence>
<feature type="domain" description="Major facilitator superfamily (MFS) profile" evidence="6">
    <location>
        <begin position="14"/>
        <end position="398"/>
    </location>
</feature>
<dbReference type="PROSITE" id="PS00217">
    <property type="entry name" value="SUGAR_TRANSPORT_2"/>
    <property type="match status" value="1"/>
</dbReference>
<reference evidence="8" key="1">
    <citation type="journal article" date="2019" name="Int. J. Syst. Evol. Microbiol.">
        <title>The Global Catalogue of Microorganisms (GCM) 10K type strain sequencing project: providing services to taxonomists for standard genome sequencing and annotation.</title>
        <authorList>
            <consortium name="The Broad Institute Genomics Platform"/>
            <consortium name="The Broad Institute Genome Sequencing Center for Infectious Disease"/>
            <person name="Wu L."/>
            <person name="Ma J."/>
        </authorList>
    </citation>
    <scope>NUCLEOTIDE SEQUENCE [LARGE SCALE GENOMIC DNA]</scope>
    <source>
        <strain evidence="8">JCM 18303</strain>
    </source>
</reference>
<keyword evidence="3 5" id="KW-1133">Transmembrane helix</keyword>
<feature type="transmembrane region" description="Helical" evidence="5">
    <location>
        <begin position="256"/>
        <end position="277"/>
    </location>
</feature>
<evidence type="ECO:0000313" key="8">
    <source>
        <dbReference type="Proteomes" id="UP001428817"/>
    </source>
</evidence>
<dbReference type="InterPro" id="IPR011701">
    <property type="entry name" value="MFS"/>
</dbReference>
<feature type="transmembrane region" description="Helical" evidence="5">
    <location>
        <begin position="49"/>
        <end position="72"/>
    </location>
</feature>
<gene>
    <name evidence="7" type="ORF">GCM10023321_10820</name>
</gene>
<evidence type="ECO:0000313" key="7">
    <source>
        <dbReference type="EMBL" id="GAA5148484.1"/>
    </source>
</evidence>
<comment type="caution">
    <text evidence="7">The sequence shown here is derived from an EMBL/GenBank/DDBJ whole genome shotgun (WGS) entry which is preliminary data.</text>
</comment>
<feature type="transmembrane region" description="Helical" evidence="5">
    <location>
        <begin position="375"/>
        <end position="394"/>
    </location>
</feature>
<dbReference type="PROSITE" id="PS50850">
    <property type="entry name" value="MFS"/>
    <property type="match status" value="1"/>
</dbReference>
<dbReference type="Gene3D" id="1.20.1250.20">
    <property type="entry name" value="MFS general substrate transporter like domains"/>
    <property type="match status" value="1"/>
</dbReference>
<dbReference type="Pfam" id="PF07690">
    <property type="entry name" value="MFS_1"/>
    <property type="match status" value="1"/>
</dbReference>
<dbReference type="SUPFAM" id="SSF103473">
    <property type="entry name" value="MFS general substrate transporter"/>
    <property type="match status" value="1"/>
</dbReference>
<feature type="transmembrane region" description="Helical" evidence="5">
    <location>
        <begin position="105"/>
        <end position="128"/>
    </location>
</feature>
<evidence type="ECO:0000256" key="1">
    <source>
        <dbReference type="ARBA" id="ARBA00004651"/>
    </source>
</evidence>
<feature type="transmembrane region" description="Helical" evidence="5">
    <location>
        <begin position="172"/>
        <end position="193"/>
    </location>
</feature>
<dbReference type="InterPro" id="IPR005829">
    <property type="entry name" value="Sugar_transporter_CS"/>
</dbReference>
<feature type="transmembrane region" description="Helical" evidence="5">
    <location>
        <begin position="347"/>
        <end position="369"/>
    </location>
</feature>
<evidence type="ECO:0000256" key="3">
    <source>
        <dbReference type="ARBA" id="ARBA00022989"/>
    </source>
</evidence>
<feature type="transmembrane region" description="Helical" evidence="5">
    <location>
        <begin position="284"/>
        <end position="302"/>
    </location>
</feature>
<proteinExistence type="predicted"/>
<dbReference type="Proteomes" id="UP001428817">
    <property type="component" value="Unassembled WGS sequence"/>
</dbReference>
<dbReference type="RefSeq" id="WP_185062667.1">
    <property type="nucleotide sequence ID" value="NZ_BAABJP010000004.1"/>
</dbReference>
<feature type="transmembrane region" description="Helical" evidence="5">
    <location>
        <begin position="140"/>
        <end position="160"/>
    </location>
</feature>
<evidence type="ECO:0000256" key="4">
    <source>
        <dbReference type="ARBA" id="ARBA00023136"/>
    </source>
</evidence>
<dbReference type="EMBL" id="BAABJP010000004">
    <property type="protein sequence ID" value="GAA5148484.1"/>
    <property type="molecule type" value="Genomic_DNA"/>
</dbReference>
<keyword evidence="8" id="KW-1185">Reference proteome</keyword>
<dbReference type="InterPro" id="IPR036259">
    <property type="entry name" value="MFS_trans_sf"/>
</dbReference>
<sequence>MTTPEARRAIHRPVLALAFLAVLLDGFDTATLAFVVPTLAAEWGVSPASFTLPLVLTNLGVVVGYLCCGALGARIGRRAVLVAGVTLFAVTTLLVAAVLPARSILLLGAVRALTGLGLGAVLPVAVSLATEFSPARRREVVSVTVTLGLASGATLGGFFGGRLITLLGPEGVFVFAGVLPLLLAGVMAWRLPAEPPAEATGRHAARVGRLFDPGWRASTGLLWAFSFLVFVAAYTLTSWVPTLLTGYGFSPTQAPLGLAFVSLGGVLGGILLIPVAARIGIAPALILMPLIGMACMVLVARAPLPDSLLLLALGGAGLGVTASQIGQLTLAVALYPTGTRTTGVGWAAALGRAGSIVGPAVAGILIGLALAGRDIILLTALPVVAAAICAGLLWRGGVRTPRAEPPALLDQPRSA</sequence>
<comment type="subcellular location">
    <subcellularLocation>
        <location evidence="1">Cell membrane</location>
        <topology evidence="1">Multi-pass membrane protein</topology>
    </subcellularLocation>
</comment>
<organism evidence="7 8">
    <name type="scientific">Pseudonocardia eucalypti</name>
    <dbReference type="NCBI Taxonomy" id="648755"/>
    <lineage>
        <taxon>Bacteria</taxon>
        <taxon>Bacillati</taxon>
        <taxon>Actinomycetota</taxon>
        <taxon>Actinomycetes</taxon>
        <taxon>Pseudonocardiales</taxon>
        <taxon>Pseudonocardiaceae</taxon>
        <taxon>Pseudonocardia</taxon>
    </lineage>
</organism>
<feature type="transmembrane region" description="Helical" evidence="5">
    <location>
        <begin position="79"/>
        <end position="99"/>
    </location>
</feature>
<keyword evidence="2 5" id="KW-0812">Transmembrane</keyword>
<feature type="transmembrane region" description="Helical" evidence="5">
    <location>
        <begin position="214"/>
        <end position="236"/>
    </location>
</feature>
<accession>A0ABP9PSU6</accession>
<evidence type="ECO:0000256" key="2">
    <source>
        <dbReference type="ARBA" id="ARBA00022692"/>
    </source>
</evidence>
<dbReference type="InterPro" id="IPR020846">
    <property type="entry name" value="MFS_dom"/>
</dbReference>
<dbReference type="PANTHER" id="PTHR23508">
    <property type="entry name" value="CARBOXYLIC ACID TRANSPORTER PROTEIN HOMOLOG"/>
    <property type="match status" value="1"/>
</dbReference>
<name>A0ABP9PSU6_9PSEU</name>